<feature type="region of interest" description="Disordered" evidence="1">
    <location>
        <begin position="1"/>
        <end position="24"/>
    </location>
</feature>
<feature type="region of interest" description="Disordered" evidence="1">
    <location>
        <begin position="136"/>
        <end position="155"/>
    </location>
</feature>
<gene>
    <name evidence="2" type="ORF">G5714_000545</name>
</gene>
<reference evidence="2 3" key="1">
    <citation type="submission" date="2020-04" db="EMBL/GenBank/DDBJ databases">
        <title>Chromosome-level genome assembly of a cyprinid fish Onychostoma macrolepis by integration of Nanopore Sequencing, Bionano and Hi-C technology.</title>
        <authorList>
            <person name="Wang D."/>
        </authorList>
    </citation>
    <scope>NUCLEOTIDE SEQUENCE [LARGE SCALE GENOMIC DNA]</scope>
    <source>
        <strain evidence="2">SWU-2019</strain>
        <tissue evidence="2">Muscle</tissue>
    </source>
</reference>
<accession>A0A7J6DI72</accession>
<feature type="region of interest" description="Disordered" evidence="1">
    <location>
        <begin position="45"/>
        <end position="121"/>
    </location>
</feature>
<dbReference type="EMBL" id="JAAMOB010000001">
    <property type="protein sequence ID" value="KAF4118494.1"/>
    <property type="molecule type" value="Genomic_DNA"/>
</dbReference>
<dbReference type="AlphaFoldDB" id="A0A7J6DI72"/>
<proteinExistence type="predicted"/>
<evidence type="ECO:0000313" key="2">
    <source>
        <dbReference type="EMBL" id="KAF4118494.1"/>
    </source>
</evidence>
<dbReference type="Proteomes" id="UP000579812">
    <property type="component" value="Unassembled WGS sequence"/>
</dbReference>
<protein>
    <submittedName>
        <fullName evidence="2">Uncharacterized protein</fullName>
    </submittedName>
</protein>
<evidence type="ECO:0000313" key="3">
    <source>
        <dbReference type="Proteomes" id="UP000579812"/>
    </source>
</evidence>
<evidence type="ECO:0000256" key="1">
    <source>
        <dbReference type="SAM" id="MobiDB-lite"/>
    </source>
</evidence>
<comment type="caution">
    <text evidence="2">The sequence shown here is derived from an EMBL/GenBank/DDBJ whole genome shotgun (WGS) entry which is preliminary data.</text>
</comment>
<feature type="compositionally biased region" description="Basic and acidic residues" evidence="1">
    <location>
        <begin position="98"/>
        <end position="111"/>
    </location>
</feature>
<feature type="compositionally biased region" description="Polar residues" evidence="1">
    <location>
        <begin position="46"/>
        <end position="65"/>
    </location>
</feature>
<keyword evidence="3" id="KW-1185">Reference proteome</keyword>
<organism evidence="2 3">
    <name type="scientific">Onychostoma macrolepis</name>
    <dbReference type="NCBI Taxonomy" id="369639"/>
    <lineage>
        <taxon>Eukaryota</taxon>
        <taxon>Metazoa</taxon>
        <taxon>Chordata</taxon>
        <taxon>Craniata</taxon>
        <taxon>Vertebrata</taxon>
        <taxon>Euteleostomi</taxon>
        <taxon>Actinopterygii</taxon>
        <taxon>Neopterygii</taxon>
        <taxon>Teleostei</taxon>
        <taxon>Ostariophysi</taxon>
        <taxon>Cypriniformes</taxon>
        <taxon>Cyprinidae</taxon>
        <taxon>Acrossocheilinae</taxon>
        <taxon>Onychostoma</taxon>
    </lineage>
</organism>
<feature type="compositionally biased region" description="Low complexity" evidence="1">
    <location>
        <begin position="1"/>
        <end position="14"/>
    </location>
</feature>
<sequence>MKRGQSQTQQQDIQGFFKKKSCQMQTVQVKAKVPQARANMLCKHGTASTGYSQPERTSEGYNSSHLPAATDIPSDESSQTSEGEEDQSLIRLCNRSGSDSKGDSDREHHPDPSGLTFAVPVGPQDISQSRAVGPVQPNLKMFPQQGKKNTADGRRGDKSVEVRGLLGQIYLPFIGLLATFCKVLSDTKLLSDMLQSPSRDQARAVELNALQDTFQKYREESFCDEIWREILNTAQNCNISIESVKKRQRQTSSRLEGSVVTSTVGERRSDQDDKDGFRKNIFYPILDSVIGELQKRFSKPNCNIMRGEQQASGTLTRSVMNGDALISD</sequence>
<name>A0A7J6DI72_9TELE</name>